<feature type="non-terminal residue" evidence="2">
    <location>
        <position position="1"/>
    </location>
</feature>
<dbReference type="InterPro" id="IPR057135">
    <property type="entry name" value="At4g27190-like_LRR"/>
</dbReference>
<name>A0A5J9UW44_9POAL</name>
<accession>A0A5J9UW44</accession>
<dbReference type="Gene3D" id="3.80.10.10">
    <property type="entry name" value="Ribonuclease Inhibitor"/>
    <property type="match status" value="3"/>
</dbReference>
<evidence type="ECO:0000313" key="3">
    <source>
        <dbReference type="Proteomes" id="UP000324897"/>
    </source>
</evidence>
<organism evidence="2 3">
    <name type="scientific">Eragrostis curvula</name>
    <name type="common">weeping love grass</name>
    <dbReference type="NCBI Taxonomy" id="38414"/>
    <lineage>
        <taxon>Eukaryota</taxon>
        <taxon>Viridiplantae</taxon>
        <taxon>Streptophyta</taxon>
        <taxon>Embryophyta</taxon>
        <taxon>Tracheophyta</taxon>
        <taxon>Spermatophyta</taxon>
        <taxon>Magnoliopsida</taxon>
        <taxon>Liliopsida</taxon>
        <taxon>Poales</taxon>
        <taxon>Poaceae</taxon>
        <taxon>PACMAD clade</taxon>
        <taxon>Chloridoideae</taxon>
        <taxon>Eragrostideae</taxon>
        <taxon>Eragrostidinae</taxon>
        <taxon>Eragrostis</taxon>
    </lineage>
</organism>
<feature type="domain" description="Disease resistance protein At4g27190-like leucine-rich repeats" evidence="1">
    <location>
        <begin position="821"/>
        <end position="924"/>
    </location>
</feature>
<dbReference type="PANTHER" id="PTHR33463">
    <property type="entry name" value="NB-ARC DOMAIN-CONTAINING PROTEIN-RELATED"/>
    <property type="match status" value="1"/>
</dbReference>
<gene>
    <name evidence="2" type="ORF">EJB05_30114</name>
</gene>
<sequence>MFECIRRHRDKKVFYFHGWSGFGAAPVLRSIAQELRSIKAKKKTPPELRFDRILYIDCSAWKSRREMQKKIAEELELDPETMAMFGKQDEEDDFNGVDHDSRDLLRSVSTVIDQTLIHRKSIMIFLNGGQYEVDIRSFGINPEYRDHTIIWTFKRQYLTILGDDHYTEIRDKLRYTDLFVSSGRPADGLTFSEFCALLREEAANIVARHPCMRDVNLTMVTECCLYELFMQYSFHRATKFAWTAHAPNYWMCDGIIKDDGKKEICRSILHQEIRWECNASQLGLVFKKLMEDPEAPFFLVEDATSFSKNQPCRWICVTSKGFNNIQADMKARFGRVSSLFVALDNTWLPSLFLTPPPCLPSGFLKHCSSLGVLVLSHCAFSFVSPPFLLCHKLRFLGLDRCTHDNTSEAENNTKWTCLQNLWVLDVHYTEWDDILSEEKIDNMTNLIELNIEGSMCWELTTRLHGRLPYLRRLRIIKPTHKAEASTEINNSFMDKTELEILDLSGNRELEKLSMSSSMARSLRMLILDGCDGLEDVVVPDGLPSSLRLFSFDGYGPAAHWRSSSELLSLQSCERERSPPDADKRVVKTFKISLQGCTQLENLFVRGLPNLEELDLSGSAIKVFDLTTMVVNVPGLKRLFLLGCEHLSAIKWGPFGQLKLKLLCIDTRHRRVSGFTRPSLAQHKSFSLQLHATLADARLMRSLLDLIIHYDEFRGIYYFNIQVTSSIDSGGGVPLDTTNKEMIQIQPGSNQHRHVLVSHYRDVFSKIGDAPMLVFPQPPTQQLDHHIEIGGGSRALESGLTSDSLCDVINWYVESMHLHDASTSMVAYSLEHLKWIRVESCPRIETVFTSNVEEYSEYANKLETIWVSALQKALCIWSICTISLFLSFENLKHLHLRSCPRLQFVLPVWVTSFPSLETLHIIHCGDLTHVFVLNEKFPEEEIVSHGVPFPKLTTIHLHDLPKLQGIMCEEVKMLAPALKTIRIRGCFGLRRLPALQPGVRVEMEKDVWDALEWDAGHCSDLFKPPVHSRYYRRRRLLRGTVLRYVHLPAYIALRIDQ</sequence>
<evidence type="ECO:0000259" key="1">
    <source>
        <dbReference type="Pfam" id="PF23247"/>
    </source>
</evidence>
<evidence type="ECO:0000313" key="2">
    <source>
        <dbReference type="EMBL" id="TVU27498.1"/>
    </source>
</evidence>
<dbReference type="EMBL" id="RWGY01000013">
    <property type="protein sequence ID" value="TVU27498.1"/>
    <property type="molecule type" value="Genomic_DNA"/>
</dbReference>
<proteinExistence type="predicted"/>
<dbReference type="SUPFAM" id="SSF52058">
    <property type="entry name" value="L domain-like"/>
    <property type="match status" value="1"/>
</dbReference>
<protein>
    <recommendedName>
        <fullName evidence="1">Disease resistance protein At4g27190-like leucine-rich repeats domain-containing protein</fullName>
    </recommendedName>
</protein>
<comment type="caution">
    <text evidence="2">The sequence shown here is derived from an EMBL/GenBank/DDBJ whole genome shotgun (WGS) entry which is preliminary data.</text>
</comment>
<dbReference type="Pfam" id="PF23247">
    <property type="entry name" value="LRR_RPS2"/>
    <property type="match status" value="1"/>
</dbReference>
<reference evidence="2 3" key="1">
    <citation type="journal article" date="2019" name="Sci. Rep.">
        <title>A high-quality genome of Eragrostis curvula grass provides insights into Poaceae evolution and supports new strategies to enhance forage quality.</title>
        <authorList>
            <person name="Carballo J."/>
            <person name="Santos B.A.C.M."/>
            <person name="Zappacosta D."/>
            <person name="Garbus I."/>
            <person name="Selva J.P."/>
            <person name="Gallo C.A."/>
            <person name="Diaz A."/>
            <person name="Albertini E."/>
            <person name="Caccamo M."/>
            <person name="Echenique V."/>
        </authorList>
    </citation>
    <scope>NUCLEOTIDE SEQUENCE [LARGE SCALE GENOMIC DNA]</scope>
    <source>
        <strain evidence="3">cv. Victoria</strain>
        <tissue evidence="2">Leaf</tissue>
    </source>
</reference>
<dbReference type="AlphaFoldDB" id="A0A5J9UW44"/>
<dbReference type="InterPro" id="IPR050905">
    <property type="entry name" value="Plant_NBS-LRR"/>
</dbReference>
<dbReference type="PANTHER" id="PTHR33463:SF194">
    <property type="entry name" value="OS04G0431700 PROTEIN"/>
    <property type="match status" value="1"/>
</dbReference>
<dbReference type="OrthoDB" id="676759at2759"/>
<keyword evidence="3" id="KW-1185">Reference proteome</keyword>
<dbReference type="Gramene" id="TVU27498">
    <property type="protein sequence ID" value="TVU27498"/>
    <property type="gene ID" value="EJB05_30114"/>
</dbReference>
<dbReference type="InterPro" id="IPR032675">
    <property type="entry name" value="LRR_dom_sf"/>
</dbReference>
<dbReference type="Proteomes" id="UP000324897">
    <property type="component" value="Chromosome 2"/>
</dbReference>